<evidence type="ECO:0000313" key="3">
    <source>
        <dbReference type="EMBL" id="MFC7082179.1"/>
    </source>
</evidence>
<reference evidence="3 4" key="1">
    <citation type="journal article" date="2019" name="Int. J. Syst. Evol. Microbiol.">
        <title>The Global Catalogue of Microorganisms (GCM) 10K type strain sequencing project: providing services to taxonomists for standard genome sequencing and annotation.</title>
        <authorList>
            <consortium name="The Broad Institute Genomics Platform"/>
            <consortium name="The Broad Institute Genome Sequencing Center for Infectious Disease"/>
            <person name="Wu L."/>
            <person name="Ma J."/>
        </authorList>
    </citation>
    <scope>NUCLEOTIDE SEQUENCE [LARGE SCALE GENOMIC DNA]</scope>
    <source>
        <strain evidence="3 4">DT72</strain>
    </source>
</reference>
<proteinExistence type="predicted"/>
<dbReference type="EMBL" id="JBHSZH010000005">
    <property type="protein sequence ID" value="MFC7082179.1"/>
    <property type="molecule type" value="Genomic_DNA"/>
</dbReference>
<name>A0ABD5WSK0_9EURY</name>
<accession>A0ABD5WSK0</accession>
<dbReference type="RefSeq" id="WP_276279842.1">
    <property type="nucleotide sequence ID" value="NZ_CP119809.1"/>
</dbReference>
<organism evidence="3 4">
    <name type="scientific">Halorussus caseinilyticus</name>
    <dbReference type="NCBI Taxonomy" id="3034025"/>
    <lineage>
        <taxon>Archaea</taxon>
        <taxon>Methanobacteriati</taxon>
        <taxon>Methanobacteriota</taxon>
        <taxon>Stenosarchaea group</taxon>
        <taxon>Halobacteria</taxon>
        <taxon>Halobacteriales</taxon>
        <taxon>Haladaptataceae</taxon>
        <taxon>Halorussus</taxon>
    </lineage>
</organism>
<dbReference type="InterPro" id="IPR058273">
    <property type="entry name" value="DUF7967"/>
</dbReference>
<protein>
    <recommendedName>
        <fullName evidence="2">DUF7967 domain-containing protein</fullName>
    </recommendedName>
</protein>
<evidence type="ECO:0000256" key="1">
    <source>
        <dbReference type="SAM" id="MobiDB-lite"/>
    </source>
</evidence>
<dbReference type="Proteomes" id="UP001596407">
    <property type="component" value="Unassembled WGS sequence"/>
</dbReference>
<dbReference type="GeneID" id="79304431"/>
<evidence type="ECO:0000259" key="2">
    <source>
        <dbReference type="Pfam" id="PF25921"/>
    </source>
</evidence>
<feature type="domain" description="DUF7967" evidence="2">
    <location>
        <begin position="20"/>
        <end position="109"/>
    </location>
</feature>
<sequence>MTPEIDGALETSDDAADAASSVQVWMVDRTFSQDSPHILIIRYATDDGSAYLQKERAVPSFSRAAVPEVTAAMEVSPDRLSPVEDDETRERYATEADRMRESHDPGDVV</sequence>
<feature type="compositionally biased region" description="Basic and acidic residues" evidence="1">
    <location>
        <begin position="88"/>
        <end position="109"/>
    </location>
</feature>
<keyword evidence="4" id="KW-1185">Reference proteome</keyword>
<comment type="caution">
    <text evidence="3">The sequence shown here is derived from an EMBL/GenBank/DDBJ whole genome shotgun (WGS) entry which is preliminary data.</text>
</comment>
<dbReference type="AlphaFoldDB" id="A0ABD5WSK0"/>
<dbReference type="Pfam" id="PF25921">
    <property type="entry name" value="DUF7967"/>
    <property type="match status" value="1"/>
</dbReference>
<evidence type="ECO:0000313" key="4">
    <source>
        <dbReference type="Proteomes" id="UP001596407"/>
    </source>
</evidence>
<gene>
    <name evidence="3" type="ORF">ACFQJ6_20915</name>
</gene>
<feature type="region of interest" description="Disordered" evidence="1">
    <location>
        <begin position="73"/>
        <end position="109"/>
    </location>
</feature>